<dbReference type="GO" id="GO:0000105">
    <property type="term" value="P:L-histidine biosynthetic process"/>
    <property type="evidence" value="ECO:0007669"/>
    <property type="project" value="UniProtKB-UniRule"/>
</dbReference>
<evidence type="ECO:0000256" key="3">
    <source>
        <dbReference type="ARBA" id="ARBA00007970"/>
    </source>
</evidence>
<dbReference type="Proteomes" id="UP000316199">
    <property type="component" value="Unassembled WGS sequence"/>
</dbReference>
<dbReference type="NCBIfam" id="TIGR01141">
    <property type="entry name" value="hisC"/>
    <property type="match status" value="1"/>
</dbReference>
<proteinExistence type="inferred from homology"/>
<evidence type="ECO:0000313" key="13">
    <source>
        <dbReference type="EMBL" id="RZO75897.1"/>
    </source>
</evidence>
<comment type="cofactor">
    <cofactor evidence="1 11">
        <name>pyridoxal 5'-phosphate</name>
        <dbReference type="ChEBI" id="CHEBI:597326"/>
    </cofactor>
</comment>
<dbReference type="GO" id="GO:0030170">
    <property type="term" value="F:pyridoxal phosphate binding"/>
    <property type="evidence" value="ECO:0007669"/>
    <property type="project" value="InterPro"/>
</dbReference>
<evidence type="ECO:0000256" key="6">
    <source>
        <dbReference type="ARBA" id="ARBA00022605"/>
    </source>
</evidence>
<dbReference type="Pfam" id="PF00155">
    <property type="entry name" value="Aminotran_1_2"/>
    <property type="match status" value="1"/>
</dbReference>
<keyword evidence="8 11" id="KW-0663">Pyridoxal phosphate</keyword>
<sequence>MNWERTNIAVLTGYKSGEQSVNPKIIKLNTNENPYPPSPIISNALKEFSLHTLRKYPSPTADAFRGKVAELHNIRPQNIIATRGGDELLRLMITTFVNPGEVIGTTLPTYSLYPVLAAIQDCPLKAIPLSNDWELPSNFATQLNNAGTKLTFLVNPHAPSGVLFNRDKIAQLAQDLDGILLLDEAYVDFVDPRLQYDSVPLINELDNVVILRTLSKGYSLAGLRLGYGIGAPELIDPMLNKTKDSYNIDALSQYIGCKAIEDNVYFDGNCQLVRRERSKLVLEFKKLGFQVVPSETNFILVTVPSNHKAEAVYLDLKQRNILVRFFDQQGLSDKLRVTVGTPEENQELVNVLTNLL</sequence>
<comment type="caution">
    <text evidence="13">The sequence shown here is derived from an EMBL/GenBank/DDBJ whole genome shotgun (WGS) entry which is preliminary data.</text>
</comment>
<evidence type="ECO:0000256" key="4">
    <source>
        <dbReference type="ARBA" id="ARBA00011738"/>
    </source>
</evidence>
<dbReference type="SUPFAM" id="SSF53383">
    <property type="entry name" value="PLP-dependent transferases"/>
    <property type="match status" value="1"/>
</dbReference>
<keyword evidence="7 11" id="KW-0808">Transferase</keyword>
<evidence type="ECO:0000256" key="7">
    <source>
        <dbReference type="ARBA" id="ARBA00022679"/>
    </source>
</evidence>
<gene>
    <name evidence="11 13" type="primary">hisC</name>
    <name evidence="13" type="ORF">EVA68_05830</name>
</gene>
<evidence type="ECO:0000256" key="5">
    <source>
        <dbReference type="ARBA" id="ARBA00022576"/>
    </source>
</evidence>
<dbReference type="EMBL" id="SHAG01000022">
    <property type="protein sequence ID" value="RZO75897.1"/>
    <property type="molecule type" value="Genomic_DNA"/>
</dbReference>
<dbReference type="Gene3D" id="3.90.1150.10">
    <property type="entry name" value="Aspartate Aminotransferase, domain 1"/>
    <property type="match status" value="1"/>
</dbReference>
<dbReference type="InterPro" id="IPR001917">
    <property type="entry name" value="Aminotrans_II_pyridoxalP_BS"/>
</dbReference>
<dbReference type="InterPro" id="IPR005861">
    <property type="entry name" value="HisP_aminotrans"/>
</dbReference>
<name>A0A520S0A5_9GAMM</name>
<evidence type="ECO:0000256" key="9">
    <source>
        <dbReference type="ARBA" id="ARBA00023102"/>
    </source>
</evidence>
<dbReference type="InterPro" id="IPR004839">
    <property type="entry name" value="Aminotransferase_I/II_large"/>
</dbReference>
<reference evidence="13 14" key="1">
    <citation type="submission" date="2019-02" db="EMBL/GenBank/DDBJ databases">
        <title>Prokaryotic population dynamics and viral predation in marine succession experiment using metagenomics: the confinement effect.</title>
        <authorList>
            <person name="Haro-Moreno J.M."/>
            <person name="Rodriguez-Valera F."/>
            <person name="Lopez-Perez M."/>
        </authorList>
    </citation>
    <scope>NUCLEOTIDE SEQUENCE [LARGE SCALE GENOMIC DNA]</scope>
    <source>
        <strain evidence="13">MED-G157</strain>
    </source>
</reference>
<comment type="pathway">
    <text evidence="2 11">Amino-acid biosynthesis; L-histidine biosynthesis; L-histidine from 5-phospho-alpha-D-ribose 1-diphosphate: step 7/9.</text>
</comment>
<dbReference type="InterPro" id="IPR015424">
    <property type="entry name" value="PyrdxlP-dep_Trfase"/>
</dbReference>
<dbReference type="PANTHER" id="PTHR42885">
    <property type="entry name" value="HISTIDINOL-PHOSPHATE AMINOTRANSFERASE-RELATED"/>
    <property type="match status" value="1"/>
</dbReference>
<dbReference type="PANTHER" id="PTHR42885:SF2">
    <property type="entry name" value="HISTIDINOL-PHOSPHATE AMINOTRANSFERASE"/>
    <property type="match status" value="1"/>
</dbReference>
<comment type="catalytic activity">
    <reaction evidence="10 11">
        <text>L-histidinol phosphate + 2-oxoglutarate = 3-(imidazol-4-yl)-2-oxopropyl phosphate + L-glutamate</text>
        <dbReference type="Rhea" id="RHEA:23744"/>
        <dbReference type="ChEBI" id="CHEBI:16810"/>
        <dbReference type="ChEBI" id="CHEBI:29985"/>
        <dbReference type="ChEBI" id="CHEBI:57766"/>
        <dbReference type="ChEBI" id="CHEBI:57980"/>
        <dbReference type="EC" id="2.6.1.9"/>
    </reaction>
</comment>
<keyword evidence="5 11" id="KW-0032">Aminotransferase</keyword>
<feature type="modified residue" description="N6-(pyridoxal phosphate)lysine" evidence="11">
    <location>
        <position position="216"/>
    </location>
</feature>
<evidence type="ECO:0000256" key="8">
    <source>
        <dbReference type="ARBA" id="ARBA00022898"/>
    </source>
</evidence>
<evidence type="ECO:0000256" key="11">
    <source>
        <dbReference type="HAMAP-Rule" id="MF_01023"/>
    </source>
</evidence>
<evidence type="ECO:0000256" key="1">
    <source>
        <dbReference type="ARBA" id="ARBA00001933"/>
    </source>
</evidence>
<dbReference type="UniPathway" id="UPA00031">
    <property type="reaction ID" value="UER00012"/>
</dbReference>
<evidence type="ECO:0000259" key="12">
    <source>
        <dbReference type="Pfam" id="PF00155"/>
    </source>
</evidence>
<accession>A0A520S0A5</accession>
<evidence type="ECO:0000313" key="14">
    <source>
        <dbReference type="Proteomes" id="UP000316199"/>
    </source>
</evidence>
<feature type="domain" description="Aminotransferase class I/classII large" evidence="12">
    <location>
        <begin position="24"/>
        <end position="352"/>
    </location>
</feature>
<dbReference type="InterPro" id="IPR015421">
    <property type="entry name" value="PyrdxlP-dep_Trfase_major"/>
</dbReference>
<evidence type="ECO:0000256" key="2">
    <source>
        <dbReference type="ARBA" id="ARBA00005011"/>
    </source>
</evidence>
<keyword evidence="9 11" id="KW-0368">Histidine biosynthesis</keyword>
<organism evidence="13 14">
    <name type="scientific">OM182 bacterium</name>
    <dbReference type="NCBI Taxonomy" id="2510334"/>
    <lineage>
        <taxon>Bacteria</taxon>
        <taxon>Pseudomonadati</taxon>
        <taxon>Pseudomonadota</taxon>
        <taxon>Gammaproteobacteria</taxon>
        <taxon>OMG group</taxon>
        <taxon>OM182 clade</taxon>
    </lineage>
</organism>
<dbReference type="Gene3D" id="3.40.640.10">
    <property type="entry name" value="Type I PLP-dependent aspartate aminotransferase-like (Major domain)"/>
    <property type="match status" value="1"/>
</dbReference>
<dbReference type="InterPro" id="IPR015422">
    <property type="entry name" value="PyrdxlP-dep_Trfase_small"/>
</dbReference>
<keyword evidence="6 11" id="KW-0028">Amino-acid biosynthesis</keyword>
<dbReference type="GO" id="GO:0004400">
    <property type="term" value="F:histidinol-phosphate transaminase activity"/>
    <property type="evidence" value="ECO:0007669"/>
    <property type="project" value="UniProtKB-UniRule"/>
</dbReference>
<dbReference type="CDD" id="cd00609">
    <property type="entry name" value="AAT_like"/>
    <property type="match status" value="1"/>
</dbReference>
<dbReference type="AlphaFoldDB" id="A0A520S0A5"/>
<dbReference type="PROSITE" id="PS00599">
    <property type="entry name" value="AA_TRANSFER_CLASS_2"/>
    <property type="match status" value="1"/>
</dbReference>
<comment type="similarity">
    <text evidence="3 11">Belongs to the class-II pyridoxal-phosphate-dependent aminotransferase family. Histidinol-phosphate aminotransferase subfamily.</text>
</comment>
<dbReference type="EC" id="2.6.1.9" evidence="11"/>
<comment type="subunit">
    <text evidence="4 11">Homodimer.</text>
</comment>
<evidence type="ECO:0000256" key="10">
    <source>
        <dbReference type="ARBA" id="ARBA00047481"/>
    </source>
</evidence>
<dbReference type="HAMAP" id="MF_01023">
    <property type="entry name" value="HisC_aminotrans_2"/>
    <property type="match status" value="1"/>
</dbReference>
<protein>
    <recommendedName>
        <fullName evidence="11">Histidinol-phosphate aminotransferase</fullName>
        <ecNumber evidence="11">2.6.1.9</ecNumber>
    </recommendedName>
    <alternativeName>
        <fullName evidence="11">Imidazole acetol-phosphate transaminase</fullName>
    </alternativeName>
</protein>